<dbReference type="InterPro" id="IPR053143">
    <property type="entry name" value="Arylsulfate_ST"/>
</dbReference>
<dbReference type="AlphaFoldDB" id="A0A4R0GSK5"/>
<dbReference type="PANTHER" id="PTHR35340:SF6">
    <property type="entry name" value="ASST-DOMAIN-CONTAINING PROTEIN"/>
    <property type="match status" value="1"/>
</dbReference>
<protein>
    <recommendedName>
        <fullName evidence="3">ArsR family transcriptional regulator</fullName>
    </recommendedName>
</protein>
<reference evidence="1 2" key="1">
    <citation type="submission" date="2019-02" db="EMBL/GenBank/DDBJ databases">
        <title>Jishengella sp. nov., isolated from a root of Zingiber montanum.</title>
        <authorList>
            <person name="Kuncharoen N."/>
            <person name="Kudo T."/>
            <person name="Masahiro Y."/>
            <person name="Ohkuma M."/>
            <person name="Tanasupawat S."/>
        </authorList>
    </citation>
    <scope>NUCLEOTIDE SEQUENCE [LARGE SCALE GENOMIC DNA]</scope>
    <source>
        <strain evidence="1 2">PLAI 1-1</strain>
    </source>
</reference>
<evidence type="ECO:0000313" key="1">
    <source>
        <dbReference type="EMBL" id="TCC00697.1"/>
    </source>
</evidence>
<dbReference type="OrthoDB" id="3225323at2"/>
<keyword evidence="2" id="KW-1185">Reference proteome</keyword>
<evidence type="ECO:0008006" key="3">
    <source>
        <dbReference type="Google" id="ProtNLM"/>
    </source>
</evidence>
<proteinExistence type="predicted"/>
<organism evidence="1 2">
    <name type="scientific">Micromonospora zingiberis</name>
    <dbReference type="NCBI Taxonomy" id="2053011"/>
    <lineage>
        <taxon>Bacteria</taxon>
        <taxon>Bacillati</taxon>
        <taxon>Actinomycetota</taxon>
        <taxon>Actinomycetes</taxon>
        <taxon>Micromonosporales</taxon>
        <taxon>Micromonosporaceae</taxon>
        <taxon>Micromonospora</taxon>
    </lineage>
</organism>
<dbReference type="InterPro" id="IPR039535">
    <property type="entry name" value="ASST-like"/>
</dbReference>
<name>A0A4R0GSK5_9ACTN</name>
<dbReference type="Pfam" id="PF14269">
    <property type="entry name" value="Arylsulfotran_2"/>
    <property type="match status" value="1"/>
</dbReference>
<gene>
    <name evidence="1" type="ORF">E0H26_02285</name>
</gene>
<comment type="caution">
    <text evidence="1">The sequence shown here is derived from an EMBL/GenBank/DDBJ whole genome shotgun (WGS) entry which is preliminary data.</text>
</comment>
<dbReference type="EMBL" id="SJJR01000001">
    <property type="protein sequence ID" value="TCC00697.1"/>
    <property type="molecule type" value="Genomic_DNA"/>
</dbReference>
<dbReference type="Proteomes" id="UP000292274">
    <property type="component" value="Unassembled WGS sequence"/>
</dbReference>
<sequence>MRVAVSTHRSGTAAGQVFVAPYSESAMVGQTGALILDGGGDPVWFRPLPSPGLQNADFRVQTWYDPQTGAAQPVLTWWQGPITPPAAADRRSPSPVGTTGPGGCYYVFDSSYRLRQTVTARNGFHADRHEFLLTRRGTALFLASRAEPADLRAYGGPADGAILNGEVQEVDLATGDLVFSWNVREHVDPAESRVPAAQAWSTGGVWDAYHLNSIDEGPDGELLISSRNMSTVYAVGRAGGEIRWRLGGAQSDFSFGPQASFSWQHDARFRVGNRIGLFDNGCCEQSGGTPGQQSRGLVLQLDLDQRTATVERAYPHRPPVYASSAGSLQGLPDGNEFVGWGQSQYYSEYAGDGRLLYEARMPGENVSDRVVRGEWVGTPYYPPAAAVRRVGGQSVVHVSWNGSTVTRAWQVLAGPDPESLAVVVEHAMRSGFETAVGTGSPGPYFQVRALDADRAVLSASAVVRLDD</sequence>
<evidence type="ECO:0000313" key="2">
    <source>
        <dbReference type="Proteomes" id="UP000292274"/>
    </source>
</evidence>
<dbReference type="PANTHER" id="PTHR35340">
    <property type="entry name" value="PQQ ENZYME REPEAT PROTEIN-RELATED"/>
    <property type="match status" value="1"/>
</dbReference>
<accession>A0A4R0GSK5</accession>